<gene>
    <name evidence="1" type="ORF">X975_01723</name>
</gene>
<reference evidence="1 2" key="1">
    <citation type="submission" date="2013-11" db="EMBL/GenBank/DDBJ databases">
        <title>Genome sequencing of Stegodyphus mimosarum.</title>
        <authorList>
            <person name="Bechsgaard J."/>
        </authorList>
    </citation>
    <scope>NUCLEOTIDE SEQUENCE [LARGE SCALE GENOMIC DNA]</scope>
</reference>
<proteinExistence type="predicted"/>
<evidence type="ECO:0000313" key="1">
    <source>
        <dbReference type="EMBL" id="KFM80646.1"/>
    </source>
</evidence>
<keyword evidence="2" id="KW-1185">Reference proteome</keyword>
<evidence type="ECO:0008006" key="3">
    <source>
        <dbReference type="Google" id="ProtNLM"/>
    </source>
</evidence>
<accession>A0A087UTF7</accession>
<dbReference type="EMBL" id="KK121528">
    <property type="protein sequence ID" value="KFM80646.1"/>
    <property type="molecule type" value="Genomic_DNA"/>
</dbReference>
<name>A0A087UTF7_STEMI</name>
<feature type="non-terminal residue" evidence="1">
    <location>
        <position position="91"/>
    </location>
</feature>
<organism evidence="1 2">
    <name type="scientific">Stegodyphus mimosarum</name>
    <name type="common">African social velvet spider</name>
    <dbReference type="NCBI Taxonomy" id="407821"/>
    <lineage>
        <taxon>Eukaryota</taxon>
        <taxon>Metazoa</taxon>
        <taxon>Ecdysozoa</taxon>
        <taxon>Arthropoda</taxon>
        <taxon>Chelicerata</taxon>
        <taxon>Arachnida</taxon>
        <taxon>Araneae</taxon>
        <taxon>Araneomorphae</taxon>
        <taxon>Entelegynae</taxon>
        <taxon>Eresoidea</taxon>
        <taxon>Eresidae</taxon>
        <taxon>Stegodyphus</taxon>
    </lineage>
</organism>
<evidence type="ECO:0000313" key="2">
    <source>
        <dbReference type="Proteomes" id="UP000054359"/>
    </source>
</evidence>
<sequence>MITVDSYFTSIMFVEVSNYGFAVVGLARENRFGNCSIETIENLREKKKERGAINYRKDLSPRVIIELWKGNSVVTTLSNCTLVNPLGSAKR</sequence>
<dbReference type="AlphaFoldDB" id="A0A087UTF7"/>
<dbReference type="Proteomes" id="UP000054359">
    <property type="component" value="Unassembled WGS sequence"/>
</dbReference>
<protein>
    <recommendedName>
        <fullName evidence="3">PiggyBac transposable element-derived protein domain-containing protein</fullName>
    </recommendedName>
</protein>